<keyword evidence="13" id="KW-1185">Reference proteome</keyword>
<keyword evidence="6" id="KW-0479">Metal-binding</keyword>
<dbReference type="InterPro" id="IPR027417">
    <property type="entry name" value="P-loop_NTPase"/>
</dbReference>
<evidence type="ECO:0000313" key="13">
    <source>
        <dbReference type="Proteomes" id="UP000032360"/>
    </source>
</evidence>
<keyword evidence="8" id="KW-0067">ATP-binding</keyword>
<dbReference type="GO" id="GO:0005737">
    <property type="term" value="C:cytoplasm"/>
    <property type="evidence" value="ECO:0007669"/>
    <property type="project" value="UniProtKB-SubCell"/>
</dbReference>
<evidence type="ECO:0000256" key="2">
    <source>
        <dbReference type="ARBA" id="ARBA00007599"/>
    </source>
</evidence>
<dbReference type="PANTHER" id="PTHR33540">
    <property type="entry name" value="TRNA THREONYLCARBAMOYLADENOSINE BIOSYNTHESIS PROTEIN TSAE"/>
    <property type="match status" value="1"/>
</dbReference>
<comment type="function">
    <text evidence="10">Required for the formation of a threonylcarbamoyl group on adenosine at position 37 (t(6)A37) in tRNAs that read codons beginning with adenine. Is involved in the transfer of the threonylcarbamoyl moiety of threonylcarbamoyl-AMP (TC-AMP) to the N6 group of A37, together with TsaD and TsaB. TsaE seems to play an indirect role in the t(6)A biosynthesis pathway, possibly in regulating the core enzymatic function of TsaD.</text>
</comment>
<evidence type="ECO:0000313" key="12">
    <source>
        <dbReference type="EMBL" id="KJF18547.1"/>
    </source>
</evidence>
<dbReference type="GO" id="GO:0005524">
    <property type="term" value="F:ATP binding"/>
    <property type="evidence" value="ECO:0007669"/>
    <property type="project" value="UniProtKB-KW"/>
</dbReference>
<dbReference type="Gene3D" id="3.40.50.300">
    <property type="entry name" value="P-loop containing nucleotide triphosphate hydrolases"/>
    <property type="match status" value="1"/>
</dbReference>
<accession>A0A0D8HLB5</accession>
<name>A0A0D8HLB5_9ACTN</name>
<evidence type="ECO:0000256" key="4">
    <source>
        <dbReference type="ARBA" id="ARBA00022490"/>
    </source>
</evidence>
<dbReference type="Proteomes" id="UP000032360">
    <property type="component" value="Unassembled WGS sequence"/>
</dbReference>
<evidence type="ECO:0000256" key="11">
    <source>
        <dbReference type="ARBA" id="ARBA00032441"/>
    </source>
</evidence>
<dbReference type="NCBIfam" id="TIGR00150">
    <property type="entry name" value="T6A_YjeE"/>
    <property type="match status" value="1"/>
</dbReference>
<evidence type="ECO:0000256" key="5">
    <source>
        <dbReference type="ARBA" id="ARBA00022694"/>
    </source>
</evidence>
<keyword evidence="4" id="KW-0963">Cytoplasm</keyword>
<sequence length="170" mass="18829">MTSSALKGTCKRSVCGTLNEILRVKSSSALETKAIGQRLGSLLHGGDVVLLIGDLGMGKTAITSGIAVGMGISQRVASPTFVMVREYFGSFRLVHCDLYRIDTTRGVDFDDLELFDEDSVTVVEWADLCLWQFDDFDPLVILFANGADEDSRSITFTENNSRWNERFLKF</sequence>
<reference evidence="12 13" key="1">
    <citation type="submission" date="2015-01" db="EMBL/GenBank/DDBJ databases">
        <title>Draft genome of the acidophilic iron oxidizer Acidithrix ferrooxidans strain Py-F3.</title>
        <authorList>
            <person name="Poehlein A."/>
            <person name="Eisen S."/>
            <person name="Schloemann M."/>
            <person name="Johnson B.D."/>
            <person name="Daniel R."/>
            <person name="Muehling M."/>
        </authorList>
    </citation>
    <scope>NUCLEOTIDE SEQUENCE [LARGE SCALE GENOMIC DNA]</scope>
    <source>
        <strain evidence="12 13">Py-F3</strain>
    </source>
</reference>
<dbReference type="SUPFAM" id="SSF52540">
    <property type="entry name" value="P-loop containing nucleoside triphosphate hydrolases"/>
    <property type="match status" value="1"/>
</dbReference>
<evidence type="ECO:0000256" key="8">
    <source>
        <dbReference type="ARBA" id="ARBA00022840"/>
    </source>
</evidence>
<comment type="subcellular location">
    <subcellularLocation>
        <location evidence="1">Cytoplasm</location>
    </subcellularLocation>
</comment>
<dbReference type="PANTHER" id="PTHR33540:SF2">
    <property type="entry name" value="TRNA THREONYLCARBAMOYLADENOSINE BIOSYNTHESIS PROTEIN TSAE"/>
    <property type="match status" value="1"/>
</dbReference>
<evidence type="ECO:0000256" key="7">
    <source>
        <dbReference type="ARBA" id="ARBA00022741"/>
    </source>
</evidence>
<dbReference type="Pfam" id="PF02367">
    <property type="entry name" value="TsaE"/>
    <property type="match status" value="1"/>
</dbReference>
<dbReference type="GO" id="GO:0046872">
    <property type="term" value="F:metal ion binding"/>
    <property type="evidence" value="ECO:0007669"/>
    <property type="project" value="UniProtKB-KW"/>
</dbReference>
<evidence type="ECO:0000256" key="10">
    <source>
        <dbReference type="ARBA" id="ARBA00024908"/>
    </source>
</evidence>
<comment type="caution">
    <text evidence="12">The sequence shown here is derived from an EMBL/GenBank/DDBJ whole genome shotgun (WGS) entry which is preliminary data.</text>
</comment>
<keyword evidence="5" id="KW-0819">tRNA processing</keyword>
<gene>
    <name evidence="12" type="primary">tsaE</name>
    <name evidence="12" type="ORF">AXFE_04950</name>
</gene>
<evidence type="ECO:0000256" key="9">
    <source>
        <dbReference type="ARBA" id="ARBA00022842"/>
    </source>
</evidence>
<evidence type="ECO:0000256" key="6">
    <source>
        <dbReference type="ARBA" id="ARBA00022723"/>
    </source>
</evidence>
<evidence type="ECO:0000256" key="3">
    <source>
        <dbReference type="ARBA" id="ARBA00019010"/>
    </source>
</evidence>
<dbReference type="EMBL" id="JXYS01000012">
    <property type="protein sequence ID" value="KJF18547.1"/>
    <property type="molecule type" value="Genomic_DNA"/>
</dbReference>
<dbReference type="InterPro" id="IPR003442">
    <property type="entry name" value="T6A_TsaE"/>
</dbReference>
<proteinExistence type="inferred from homology"/>
<keyword evidence="7" id="KW-0547">Nucleotide-binding</keyword>
<evidence type="ECO:0000256" key="1">
    <source>
        <dbReference type="ARBA" id="ARBA00004496"/>
    </source>
</evidence>
<comment type="similarity">
    <text evidence="2">Belongs to the TsaE family.</text>
</comment>
<protein>
    <recommendedName>
        <fullName evidence="3">tRNA threonylcarbamoyladenosine biosynthesis protein TsaE</fullName>
    </recommendedName>
    <alternativeName>
        <fullName evidence="11">t(6)A37 threonylcarbamoyladenosine biosynthesis protein TsaE</fullName>
    </alternativeName>
</protein>
<organism evidence="12 13">
    <name type="scientific">Acidithrix ferrooxidans</name>
    <dbReference type="NCBI Taxonomy" id="1280514"/>
    <lineage>
        <taxon>Bacteria</taxon>
        <taxon>Bacillati</taxon>
        <taxon>Actinomycetota</taxon>
        <taxon>Acidimicrobiia</taxon>
        <taxon>Acidimicrobiales</taxon>
        <taxon>Acidimicrobiaceae</taxon>
        <taxon>Acidithrix</taxon>
    </lineage>
</organism>
<keyword evidence="9" id="KW-0460">Magnesium</keyword>
<dbReference type="GO" id="GO:0002949">
    <property type="term" value="P:tRNA threonylcarbamoyladenosine modification"/>
    <property type="evidence" value="ECO:0007669"/>
    <property type="project" value="InterPro"/>
</dbReference>
<dbReference type="STRING" id="1280514.AXFE_04950"/>
<dbReference type="AlphaFoldDB" id="A0A0D8HLB5"/>